<feature type="domain" description="FAD-binding PCMH-type" evidence="2">
    <location>
        <begin position="1"/>
        <end position="222"/>
    </location>
</feature>
<dbReference type="AlphaFoldDB" id="A0A7G8PC94"/>
<dbReference type="InterPro" id="IPR016169">
    <property type="entry name" value="FAD-bd_PCMH_sub2"/>
</dbReference>
<evidence type="ECO:0000259" key="2">
    <source>
        <dbReference type="PROSITE" id="PS51387"/>
    </source>
</evidence>
<dbReference type="RefSeq" id="WP_187096524.1">
    <property type="nucleotide sequence ID" value="NZ_CP059894.1"/>
</dbReference>
<dbReference type="PROSITE" id="PS51387">
    <property type="entry name" value="FAD_PCMH"/>
    <property type="match status" value="1"/>
</dbReference>
<organism evidence="3 4">
    <name type="scientific">Mycolicibacterium fluoranthenivorans</name>
    <dbReference type="NCBI Taxonomy" id="258505"/>
    <lineage>
        <taxon>Bacteria</taxon>
        <taxon>Bacillati</taxon>
        <taxon>Actinomycetota</taxon>
        <taxon>Actinomycetes</taxon>
        <taxon>Mycobacteriales</taxon>
        <taxon>Mycobacteriaceae</taxon>
        <taxon>Mycolicibacterium</taxon>
    </lineage>
</organism>
<sequence>MKTFEFRHASSIGDAIDAATTTGAKYLAGGTNLVDLMKGGVEQPSGVIDLRRLGLTSITPTATGGVFIEAGVTNSALANHALIRTQYPVLSHAILSGATTQLRNMATAGGNLLQRTRCPYFMQTVFAACNKRDPGSGCAARHGFNREHAIFGASADCVAINPSDMAVALAVLDAVVHVQNETGRRTIPIDRFFVLPGRTPDIDNALDPHDLIVGIELPPSAFAEHSWYLKVRDRHSYAFALVSVAAGLVIENGVITAAALALGAVAAMPWRLPEAEASLLGKTPTAATFDTAAQLAMVNAQPLSQNGFKVDLGRHSVVRALTLAAVDRGAEPAPDTSG</sequence>
<dbReference type="Gene3D" id="3.30.43.10">
    <property type="entry name" value="Uridine Diphospho-n-acetylenolpyruvylglucosamine Reductase, domain 2"/>
    <property type="match status" value="1"/>
</dbReference>
<dbReference type="Pfam" id="PF03450">
    <property type="entry name" value="CO_deh_flav_C"/>
    <property type="match status" value="1"/>
</dbReference>
<dbReference type="InterPro" id="IPR016166">
    <property type="entry name" value="FAD-bd_PCMH"/>
</dbReference>
<gene>
    <name evidence="3" type="ORF">HZU40_27930</name>
</gene>
<keyword evidence="1" id="KW-0560">Oxidoreductase</keyword>
<proteinExistence type="predicted"/>
<dbReference type="KEGG" id="mflu:HZU40_27930"/>
<evidence type="ECO:0000313" key="3">
    <source>
        <dbReference type="EMBL" id="QNJ91960.1"/>
    </source>
</evidence>
<evidence type="ECO:0000256" key="1">
    <source>
        <dbReference type="ARBA" id="ARBA00023002"/>
    </source>
</evidence>
<dbReference type="InterPro" id="IPR036683">
    <property type="entry name" value="CO_DH_flav_C_dom_sf"/>
</dbReference>
<dbReference type="SUPFAM" id="SSF56176">
    <property type="entry name" value="FAD-binding/transporter-associated domain-like"/>
    <property type="match status" value="1"/>
</dbReference>
<dbReference type="InterPro" id="IPR036318">
    <property type="entry name" value="FAD-bd_PCMH-like_sf"/>
</dbReference>
<dbReference type="InterPro" id="IPR051312">
    <property type="entry name" value="Diverse_Substr_Oxidored"/>
</dbReference>
<name>A0A7G8PC94_9MYCO</name>
<protein>
    <submittedName>
        <fullName evidence="3">Xanthine dehydrogenase family protein subunit M</fullName>
    </submittedName>
</protein>
<dbReference type="InterPro" id="IPR005107">
    <property type="entry name" value="CO_DH_flav_C"/>
</dbReference>
<dbReference type="InterPro" id="IPR016167">
    <property type="entry name" value="FAD-bd_PCMH_sub1"/>
</dbReference>
<dbReference type="PANTHER" id="PTHR42659:SF1">
    <property type="entry name" value="OXIDOREDUCTASE"/>
    <property type="match status" value="1"/>
</dbReference>
<dbReference type="SMART" id="SM01092">
    <property type="entry name" value="CO_deh_flav_C"/>
    <property type="match status" value="1"/>
</dbReference>
<dbReference type="Pfam" id="PF00941">
    <property type="entry name" value="FAD_binding_5"/>
    <property type="match status" value="1"/>
</dbReference>
<dbReference type="GO" id="GO:0016491">
    <property type="term" value="F:oxidoreductase activity"/>
    <property type="evidence" value="ECO:0007669"/>
    <property type="project" value="UniProtKB-KW"/>
</dbReference>
<dbReference type="Gene3D" id="3.30.390.50">
    <property type="entry name" value="CO dehydrogenase flavoprotein, C-terminal domain"/>
    <property type="match status" value="1"/>
</dbReference>
<reference evidence="3 4" key="1">
    <citation type="submission" date="2020-07" db="EMBL/GenBank/DDBJ databases">
        <title>Draft genome sequence of four isobutane-metabolizing strains capable of cometabolically degrading diverse ether contaminants.</title>
        <authorList>
            <person name="Chen W."/>
            <person name="Faulkner N."/>
            <person name="Smith C."/>
            <person name="Hyman M."/>
        </authorList>
    </citation>
    <scope>NUCLEOTIDE SEQUENCE [LARGE SCALE GENOMIC DNA]</scope>
    <source>
        <strain evidence="3 4">2A</strain>
    </source>
</reference>
<dbReference type="GO" id="GO:0071949">
    <property type="term" value="F:FAD binding"/>
    <property type="evidence" value="ECO:0007669"/>
    <property type="project" value="InterPro"/>
</dbReference>
<dbReference type="EMBL" id="CP059894">
    <property type="protein sequence ID" value="QNJ91960.1"/>
    <property type="molecule type" value="Genomic_DNA"/>
</dbReference>
<dbReference type="InterPro" id="IPR002346">
    <property type="entry name" value="Mopterin_DH_FAD-bd"/>
</dbReference>
<dbReference type="Proteomes" id="UP000515498">
    <property type="component" value="Chromosome"/>
</dbReference>
<accession>A0A7G8PC94</accession>
<evidence type="ECO:0000313" key="4">
    <source>
        <dbReference type="Proteomes" id="UP000515498"/>
    </source>
</evidence>
<dbReference type="Gene3D" id="3.30.465.10">
    <property type="match status" value="2"/>
</dbReference>
<dbReference type="SUPFAM" id="SSF55447">
    <property type="entry name" value="CO dehydrogenase flavoprotein C-terminal domain-like"/>
    <property type="match status" value="1"/>
</dbReference>
<dbReference type="PANTHER" id="PTHR42659">
    <property type="entry name" value="XANTHINE DEHYDROGENASE SUBUNIT C-RELATED"/>
    <property type="match status" value="1"/>
</dbReference>